<evidence type="ECO:0000313" key="5">
    <source>
        <dbReference type="Proteomes" id="UP001605261"/>
    </source>
</evidence>
<dbReference type="PANTHER" id="PTHR44227">
    <property type="match status" value="1"/>
</dbReference>
<keyword evidence="1" id="KW-0677">Repeat</keyword>
<evidence type="ECO:0000256" key="1">
    <source>
        <dbReference type="ARBA" id="ARBA00022737"/>
    </source>
</evidence>
<feature type="transmembrane region" description="Helical" evidence="3">
    <location>
        <begin position="397"/>
        <end position="415"/>
    </location>
</feature>
<evidence type="ECO:0000313" key="4">
    <source>
        <dbReference type="EMBL" id="MFG6108142.1"/>
    </source>
</evidence>
<feature type="transmembrane region" description="Helical" evidence="3">
    <location>
        <begin position="313"/>
        <end position="335"/>
    </location>
</feature>
<dbReference type="RefSeq" id="WP_394161218.1">
    <property type="nucleotide sequence ID" value="NZ_JBHGCJ010000001.1"/>
</dbReference>
<dbReference type="Proteomes" id="UP001605261">
    <property type="component" value="Unassembled WGS sequence"/>
</dbReference>
<feature type="transmembrane region" description="Helical" evidence="3">
    <location>
        <begin position="372"/>
        <end position="390"/>
    </location>
</feature>
<keyword evidence="3" id="KW-1133">Transmembrane helix</keyword>
<feature type="transmembrane region" description="Helical" evidence="3">
    <location>
        <begin position="12"/>
        <end position="31"/>
    </location>
</feature>
<name>A0ABW7CT72_9GAMM</name>
<sequence length="633" mass="68661">MLKGEHAVRRWQQWAGLSLIGLLVLAIYWPGLSGAFIFDDYSTIVENSRLHVATLQPSLIWHAATSFDPGGTFGARPLAMATLAMNHAVGGLNPWGYKLVGLLIHACNTALVWVLINTLLAAPAATVVLKDRTRHGAAFAVALLWAIHPIQVSSVLYVVQRMETLAATFMLAAMICYLRGRLCQIRSGSGWPWLLATVLLTLIGLLSKETAVLVPVYALAMELTVLRFAASNPSVARRWRGLYSVAVIGGLVVFVAVVVPHYWSDHYLARNFGTWERLLTQLRVLPMYLLQIVLPTPGNLTFYYDNVVPSRGMLQPVSTLLGGLLLLGLLATAICTRRRAPLVALGILWFFVSHLLTSNVIALELAFEHRNYLALLGVLLVACDLVLRAPAAARQRVLPAAVLAILVGSAGLTLIRSATWGDPLLLATELVVENPGSARASADLGAMYFGMSDGYANSPFIDMAIGEFERGSQLPGASIISDQGLILTAAQSGRDVPSIWWDRLVSKVQTGTLSPETTGALFSLLENRYKGVALDDRRLAEAFRALFKRTTLPPYSYAQVGDYAMLHAHDEGLADEMFVQAIDNSVADPGYARKVIDALNRKGWHRQAELAHARARDLGLLAEPVAAAPAGAK</sequence>
<evidence type="ECO:0000256" key="3">
    <source>
        <dbReference type="SAM" id="Phobius"/>
    </source>
</evidence>
<feature type="transmembrane region" description="Helical" evidence="3">
    <location>
        <begin position="242"/>
        <end position="263"/>
    </location>
</feature>
<gene>
    <name evidence="4" type="ORF">ACEU0G_001615</name>
</gene>
<keyword evidence="2" id="KW-0802">TPR repeat</keyword>
<proteinExistence type="predicted"/>
<keyword evidence="5" id="KW-1185">Reference proteome</keyword>
<evidence type="ECO:0000256" key="2">
    <source>
        <dbReference type="ARBA" id="ARBA00022803"/>
    </source>
</evidence>
<keyword evidence="3" id="KW-0472">Membrane</keyword>
<feature type="transmembrane region" description="Helical" evidence="3">
    <location>
        <begin position="136"/>
        <end position="159"/>
    </location>
</feature>
<organism evidence="4 5">
    <name type="scientific">Stenotrophomonas nematodicola</name>
    <dbReference type="NCBI Taxonomy" id="2656746"/>
    <lineage>
        <taxon>Bacteria</taxon>
        <taxon>Pseudomonadati</taxon>
        <taxon>Pseudomonadota</taxon>
        <taxon>Gammaproteobacteria</taxon>
        <taxon>Lysobacterales</taxon>
        <taxon>Lysobacteraceae</taxon>
        <taxon>Stenotrophomonas</taxon>
    </lineage>
</organism>
<accession>A0ABW7CT72</accession>
<dbReference type="EMBL" id="JBHGCJ010000001">
    <property type="protein sequence ID" value="MFG6108142.1"/>
    <property type="molecule type" value="Genomic_DNA"/>
</dbReference>
<feature type="transmembrane region" description="Helical" evidence="3">
    <location>
        <begin position="102"/>
        <end position="129"/>
    </location>
</feature>
<protein>
    <recommendedName>
        <fullName evidence="6">Glycosyltransferase RgtA/B/C/D-like domain-containing protein</fullName>
    </recommendedName>
</protein>
<comment type="caution">
    <text evidence="4">The sequence shown here is derived from an EMBL/GenBank/DDBJ whole genome shotgun (WGS) entry which is preliminary data.</text>
</comment>
<feature type="transmembrane region" description="Helical" evidence="3">
    <location>
        <begin position="189"/>
        <end position="206"/>
    </location>
</feature>
<feature type="transmembrane region" description="Helical" evidence="3">
    <location>
        <begin position="212"/>
        <end position="230"/>
    </location>
</feature>
<feature type="transmembrane region" description="Helical" evidence="3">
    <location>
        <begin position="165"/>
        <end position="182"/>
    </location>
</feature>
<keyword evidence="3" id="KW-0812">Transmembrane</keyword>
<dbReference type="InterPro" id="IPR052346">
    <property type="entry name" value="O-mannosyl-transferase_TMTC"/>
</dbReference>
<dbReference type="PANTHER" id="PTHR44227:SF3">
    <property type="entry name" value="PROTEIN O-MANNOSYL-TRANSFERASE TMTC4"/>
    <property type="match status" value="1"/>
</dbReference>
<feature type="transmembrane region" description="Helical" evidence="3">
    <location>
        <begin position="342"/>
        <end position="366"/>
    </location>
</feature>
<reference evidence="4 5" key="1">
    <citation type="submission" date="2024-09" db="EMBL/GenBank/DDBJ databases">
        <authorList>
            <consortium name="All-Russian atlas of soil microorganisms"/>
            <consortium name="as a basis for the search for new antimicrobial producers and enzymes with unique properties"/>
            <person name="Sokolova E.A."/>
            <person name="Voronina E.N."/>
        </authorList>
    </citation>
    <scope>NUCLEOTIDE SEQUENCE [LARGE SCALE GENOMIC DNA]</scope>
    <source>
        <strain evidence="4 5">AF-22b-331.1</strain>
    </source>
</reference>
<evidence type="ECO:0008006" key="6">
    <source>
        <dbReference type="Google" id="ProtNLM"/>
    </source>
</evidence>